<sequence length="67" mass="7681">MSWWCWLNGAPRSHTVRAQTLISVPDSVTCDGCSMRMLRLALERTWPVVVKLPSWPRCDLPLPCRSI</sequence>
<dbReference type="AlphaFoldDB" id="A0A2M3ZWA1"/>
<proteinExistence type="predicted"/>
<accession>A0A2M3ZWA1</accession>
<protein>
    <submittedName>
        <fullName evidence="1">Putative secreted peptide</fullName>
    </submittedName>
</protein>
<reference evidence="1" key="1">
    <citation type="submission" date="2018-01" db="EMBL/GenBank/DDBJ databases">
        <title>An insight into the sialome of Amazonian anophelines.</title>
        <authorList>
            <person name="Ribeiro J.M."/>
            <person name="Scarpassa V."/>
            <person name="Calvo E."/>
        </authorList>
    </citation>
    <scope>NUCLEOTIDE SEQUENCE</scope>
    <source>
        <tissue evidence="1">Salivary glands</tissue>
    </source>
</reference>
<name>A0A2M3ZWA1_9DIPT</name>
<organism evidence="1">
    <name type="scientific">Anopheles braziliensis</name>
    <dbReference type="NCBI Taxonomy" id="58242"/>
    <lineage>
        <taxon>Eukaryota</taxon>
        <taxon>Metazoa</taxon>
        <taxon>Ecdysozoa</taxon>
        <taxon>Arthropoda</taxon>
        <taxon>Hexapoda</taxon>
        <taxon>Insecta</taxon>
        <taxon>Pterygota</taxon>
        <taxon>Neoptera</taxon>
        <taxon>Endopterygota</taxon>
        <taxon>Diptera</taxon>
        <taxon>Nematocera</taxon>
        <taxon>Culicoidea</taxon>
        <taxon>Culicidae</taxon>
        <taxon>Anophelinae</taxon>
        <taxon>Anopheles</taxon>
    </lineage>
</organism>
<dbReference type="EMBL" id="GGFM01012072">
    <property type="protein sequence ID" value="MBW32823.1"/>
    <property type="molecule type" value="Transcribed_RNA"/>
</dbReference>
<evidence type="ECO:0000313" key="1">
    <source>
        <dbReference type="EMBL" id="MBW32823.1"/>
    </source>
</evidence>